<keyword evidence="1" id="KW-0472">Membrane</keyword>
<dbReference type="Proteomes" id="UP000249324">
    <property type="component" value="Unassembled WGS sequence"/>
</dbReference>
<name>A0ABD6FG68_9PSEU</name>
<sequence length="164" mass="16880">MSRWLGEHSELGVAGFLALLGVLVIADAAMLPPAVGQVGPIGPDVVPYAIGGLLVVTAVILAVDVLRGGHGEAESGEDVDLSEPPEWRTVLLLAAAFAANIVLIDSAGFLVSGTVLFWGSAYALGSRKPVRDGLIAVGLTVATYFLFAHWLGVPLPLGPFEGVL</sequence>
<gene>
    <name evidence="3" type="ORF">DIU77_011810</name>
</gene>
<evidence type="ECO:0000256" key="1">
    <source>
        <dbReference type="SAM" id="Phobius"/>
    </source>
</evidence>
<dbReference type="InterPro" id="IPR009936">
    <property type="entry name" value="DUF1468"/>
</dbReference>
<protein>
    <submittedName>
        <fullName evidence="3">Tripartite tricarboxylate transporter TctB family protein</fullName>
    </submittedName>
</protein>
<feature type="transmembrane region" description="Helical" evidence="1">
    <location>
        <begin position="46"/>
        <end position="66"/>
    </location>
</feature>
<evidence type="ECO:0000313" key="4">
    <source>
        <dbReference type="Proteomes" id="UP000249324"/>
    </source>
</evidence>
<dbReference type="AlphaFoldDB" id="A0ABD6FG68"/>
<dbReference type="Pfam" id="PF07331">
    <property type="entry name" value="TctB"/>
    <property type="match status" value="1"/>
</dbReference>
<evidence type="ECO:0000313" key="3">
    <source>
        <dbReference type="EMBL" id="MFO7192918.1"/>
    </source>
</evidence>
<dbReference type="EMBL" id="QGUI02000144">
    <property type="protein sequence ID" value="MFO7192918.1"/>
    <property type="molecule type" value="Genomic_DNA"/>
</dbReference>
<proteinExistence type="predicted"/>
<feature type="domain" description="DUF1468" evidence="2">
    <location>
        <begin position="13"/>
        <end position="156"/>
    </location>
</feature>
<comment type="caution">
    <text evidence="3">The sequence shown here is derived from an EMBL/GenBank/DDBJ whole genome shotgun (WGS) entry which is preliminary data.</text>
</comment>
<evidence type="ECO:0000259" key="2">
    <source>
        <dbReference type="Pfam" id="PF07331"/>
    </source>
</evidence>
<feature type="transmembrane region" description="Helical" evidence="1">
    <location>
        <begin position="133"/>
        <end position="152"/>
    </location>
</feature>
<accession>A0ABD6FG68</accession>
<keyword evidence="1" id="KW-0812">Transmembrane</keyword>
<reference evidence="3 4" key="1">
    <citation type="journal article" date="2021" name="BMC Genomics">
        <title>Genome-resolved metagenome and metatranscriptome analyses of thermophilic composting reveal key bacterial players and their metabolic interactions.</title>
        <authorList>
            <person name="Braga L.P.P."/>
            <person name="Pereira R.V."/>
            <person name="Martins L.F."/>
            <person name="Moura L.M.S."/>
            <person name="Sanchez F.B."/>
            <person name="Patane J.S.L."/>
            <person name="da Silva A.M."/>
            <person name="Setubal J.C."/>
        </authorList>
    </citation>
    <scope>NUCLEOTIDE SEQUENCE [LARGE SCALE GENOMIC DNA]</scope>
    <source>
        <strain evidence="3">ZC4RG45</strain>
    </source>
</reference>
<keyword evidence="1" id="KW-1133">Transmembrane helix</keyword>
<organism evidence="3 4">
    <name type="scientific">Thermocrispum agreste</name>
    <dbReference type="NCBI Taxonomy" id="37925"/>
    <lineage>
        <taxon>Bacteria</taxon>
        <taxon>Bacillati</taxon>
        <taxon>Actinomycetota</taxon>
        <taxon>Actinomycetes</taxon>
        <taxon>Pseudonocardiales</taxon>
        <taxon>Pseudonocardiaceae</taxon>
        <taxon>Thermocrispum</taxon>
    </lineage>
</organism>